<dbReference type="SMART" id="SM00346">
    <property type="entry name" value="HTH_ICLR"/>
    <property type="match status" value="1"/>
</dbReference>
<protein>
    <submittedName>
        <fullName evidence="6">Acetate operon repressor</fullName>
    </submittedName>
</protein>
<dbReference type="PROSITE" id="PS51077">
    <property type="entry name" value="HTH_ICLR"/>
    <property type="match status" value="1"/>
</dbReference>
<dbReference type="PROSITE" id="PS51078">
    <property type="entry name" value="ICLR_ED"/>
    <property type="match status" value="1"/>
</dbReference>
<dbReference type="InterPro" id="IPR036390">
    <property type="entry name" value="WH_DNA-bd_sf"/>
</dbReference>
<dbReference type="PANTHER" id="PTHR30136">
    <property type="entry name" value="HELIX-TURN-HELIX TRANSCRIPTIONAL REGULATOR, ICLR FAMILY"/>
    <property type="match status" value="1"/>
</dbReference>
<evidence type="ECO:0000313" key="7">
    <source>
        <dbReference type="Proteomes" id="UP000250242"/>
    </source>
</evidence>
<dbReference type="InterPro" id="IPR036388">
    <property type="entry name" value="WH-like_DNA-bd_sf"/>
</dbReference>
<dbReference type="Gene3D" id="1.10.10.10">
    <property type="entry name" value="Winged helix-like DNA-binding domain superfamily/Winged helix DNA-binding domain"/>
    <property type="match status" value="1"/>
</dbReference>
<keyword evidence="2" id="KW-0238">DNA-binding</keyword>
<reference evidence="6 7" key="1">
    <citation type="submission" date="2018-06" db="EMBL/GenBank/DDBJ databases">
        <authorList>
            <consortium name="Pathogen Informatics"/>
            <person name="Doyle S."/>
        </authorList>
    </citation>
    <scope>NUCLEOTIDE SEQUENCE [LARGE SCALE GENOMIC DNA]</scope>
    <source>
        <strain evidence="6 7">NCTC11009</strain>
    </source>
</reference>
<gene>
    <name evidence="6" type="primary">iclR</name>
    <name evidence="6" type="ORF">NCTC11009_00557</name>
</gene>
<organism evidence="6 7">
    <name type="scientific">Oligella urethralis</name>
    <dbReference type="NCBI Taxonomy" id="90245"/>
    <lineage>
        <taxon>Bacteria</taxon>
        <taxon>Pseudomonadati</taxon>
        <taxon>Pseudomonadota</taxon>
        <taxon>Betaproteobacteria</taxon>
        <taxon>Burkholderiales</taxon>
        <taxon>Alcaligenaceae</taxon>
        <taxon>Oligella</taxon>
    </lineage>
</organism>
<evidence type="ECO:0000313" key="6">
    <source>
        <dbReference type="EMBL" id="SPY07359.1"/>
    </source>
</evidence>
<sequence>MQGVASVKRKKGSSVERVMQIIEMVAEAPRPVSPAELALELDIPKPSIHRLVNQLQEEGFLTLDVQGGVICGHRTHKLMMSLLKSNFIYKTERQAVLQKLSNKIQETVGIAFIQDLEIVYMDRVLSNWPLQINIPEGHRIPIWASASGKLLLSYMSVAQQKKIIDSMPIRVLTKNTIIDKDELINCLKHTNKNGYGVDNEEFIPGMVACSVPVPNGDKTPFATIFTHAPTVRKSMDELLSYLDDMHLAAAELAAIFARLEKDS</sequence>
<name>A0A2X1UJH8_9BURK</name>
<dbReference type="Pfam" id="PF09339">
    <property type="entry name" value="HTH_IclR"/>
    <property type="match status" value="1"/>
</dbReference>
<dbReference type="EMBL" id="UATH01000001">
    <property type="protein sequence ID" value="SPY07359.1"/>
    <property type="molecule type" value="Genomic_DNA"/>
</dbReference>
<dbReference type="Gene3D" id="3.30.450.40">
    <property type="match status" value="1"/>
</dbReference>
<dbReference type="GO" id="GO:0003700">
    <property type="term" value="F:DNA-binding transcription factor activity"/>
    <property type="evidence" value="ECO:0007669"/>
    <property type="project" value="TreeGrafter"/>
</dbReference>
<proteinExistence type="predicted"/>
<dbReference type="GO" id="GO:0003677">
    <property type="term" value="F:DNA binding"/>
    <property type="evidence" value="ECO:0007669"/>
    <property type="project" value="UniProtKB-KW"/>
</dbReference>
<feature type="domain" description="HTH iclR-type" evidence="4">
    <location>
        <begin position="12"/>
        <end position="73"/>
    </location>
</feature>
<evidence type="ECO:0000256" key="2">
    <source>
        <dbReference type="ARBA" id="ARBA00023125"/>
    </source>
</evidence>
<dbReference type="InterPro" id="IPR050707">
    <property type="entry name" value="HTH_MetabolicPath_Reg"/>
</dbReference>
<accession>A0A2X1UJH8</accession>
<dbReference type="Pfam" id="PF01614">
    <property type="entry name" value="IclR_C"/>
    <property type="match status" value="1"/>
</dbReference>
<evidence type="ECO:0000256" key="3">
    <source>
        <dbReference type="ARBA" id="ARBA00023163"/>
    </source>
</evidence>
<dbReference type="Proteomes" id="UP000250242">
    <property type="component" value="Unassembled WGS sequence"/>
</dbReference>
<dbReference type="InterPro" id="IPR014757">
    <property type="entry name" value="Tscrpt_reg_IclR_C"/>
</dbReference>
<keyword evidence="3" id="KW-0804">Transcription</keyword>
<dbReference type="PANTHER" id="PTHR30136:SF24">
    <property type="entry name" value="HTH-TYPE TRANSCRIPTIONAL REPRESSOR ALLR"/>
    <property type="match status" value="1"/>
</dbReference>
<evidence type="ECO:0000259" key="4">
    <source>
        <dbReference type="PROSITE" id="PS51077"/>
    </source>
</evidence>
<feature type="domain" description="IclR-ED" evidence="5">
    <location>
        <begin position="74"/>
        <end position="258"/>
    </location>
</feature>
<keyword evidence="1" id="KW-0805">Transcription regulation</keyword>
<evidence type="ECO:0000256" key="1">
    <source>
        <dbReference type="ARBA" id="ARBA00023015"/>
    </source>
</evidence>
<evidence type="ECO:0000259" key="5">
    <source>
        <dbReference type="PROSITE" id="PS51078"/>
    </source>
</evidence>
<dbReference type="SUPFAM" id="SSF46785">
    <property type="entry name" value="Winged helix' DNA-binding domain"/>
    <property type="match status" value="1"/>
</dbReference>
<dbReference type="AlphaFoldDB" id="A0A2X1UJH8"/>
<dbReference type="InterPro" id="IPR005471">
    <property type="entry name" value="Tscrpt_reg_IclR_N"/>
</dbReference>
<dbReference type="SUPFAM" id="SSF55781">
    <property type="entry name" value="GAF domain-like"/>
    <property type="match status" value="1"/>
</dbReference>
<dbReference type="GO" id="GO:0045892">
    <property type="term" value="P:negative regulation of DNA-templated transcription"/>
    <property type="evidence" value="ECO:0007669"/>
    <property type="project" value="TreeGrafter"/>
</dbReference>
<dbReference type="InterPro" id="IPR029016">
    <property type="entry name" value="GAF-like_dom_sf"/>
</dbReference>